<dbReference type="PROSITE" id="PS50262">
    <property type="entry name" value="G_PROTEIN_RECEP_F1_2"/>
    <property type="match status" value="1"/>
</dbReference>
<evidence type="ECO:0000256" key="14">
    <source>
        <dbReference type="RuleBase" id="RU361191"/>
    </source>
</evidence>
<dbReference type="AlphaFoldDB" id="A0A9Q1CXB8"/>
<dbReference type="PANTHER" id="PTHR24247:SF180">
    <property type="entry name" value="MUSCARINIC ACETYLCHOLINE RECEPTOR M4"/>
    <property type="match status" value="1"/>
</dbReference>
<evidence type="ECO:0000256" key="15">
    <source>
        <dbReference type="SAM" id="MobiDB-lite"/>
    </source>
</evidence>
<evidence type="ECO:0000256" key="2">
    <source>
        <dbReference type="ARBA" id="ARBA00022553"/>
    </source>
</evidence>
<evidence type="ECO:0000256" key="6">
    <source>
        <dbReference type="ARBA" id="ARBA00023040"/>
    </source>
</evidence>
<evidence type="ECO:0000256" key="9">
    <source>
        <dbReference type="ARBA" id="ARBA00023170"/>
    </source>
</evidence>
<dbReference type="GO" id="GO:0007197">
    <property type="term" value="P:adenylate cyclase-inhibiting G protein-coupled acetylcholine receptor signaling pathway"/>
    <property type="evidence" value="ECO:0007669"/>
    <property type="project" value="TreeGrafter"/>
</dbReference>
<evidence type="ECO:0000256" key="1">
    <source>
        <dbReference type="ARBA" id="ARBA00022475"/>
    </source>
</evidence>
<evidence type="ECO:0000256" key="4">
    <source>
        <dbReference type="ARBA" id="ARBA00022989"/>
    </source>
</evidence>
<dbReference type="Proteomes" id="UP001152803">
    <property type="component" value="Unassembled WGS sequence"/>
</dbReference>
<keyword evidence="18" id="KW-1185">Reference proteome</keyword>
<keyword evidence="7 14" id="KW-0472">Membrane</keyword>
<dbReference type="InterPro" id="IPR017452">
    <property type="entry name" value="GPCR_Rhodpsn_7TM"/>
</dbReference>
<dbReference type="Gene3D" id="1.20.1070.10">
    <property type="entry name" value="Rhodopsin 7-helix transmembrane proteins"/>
    <property type="match status" value="2"/>
</dbReference>
<dbReference type="SMART" id="SM01381">
    <property type="entry name" value="7TM_GPCR_Srsx"/>
    <property type="match status" value="1"/>
</dbReference>
<comment type="function">
    <text evidence="14">The muscarinic acetylcholine receptor mediates various cellular responses, including inhibition of adenylate cyclase, breakdown of phosphoinositides and modulation of potassium channels through the action of G proteins.</text>
</comment>
<feature type="transmembrane region" description="Helical" evidence="14">
    <location>
        <begin position="97"/>
        <end position="123"/>
    </location>
</feature>
<feature type="compositionally biased region" description="Basic and acidic residues" evidence="15">
    <location>
        <begin position="301"/>
        <end position="311"/>
    </location>
</feature>
<gene>
    <name evidence="17" type="ORF">COCON_G00212170</name>
</gene>
<dbReference type="FunFam" id="1.20.1070.10:FF:000038">
    <property type="entry name" value="Muscarinic acetylcholine receptor"/>
    <property type="match status" value="1"/>
</dbReference>
<keyword evidence="9 13" id="KW-0675">Receptor</keyword>
<keyword evidence="11 13" id="KW-0807">Transducer</keyword>
<comment type="similarity">
    <text evidence="14">Belongs to the G-protein coupled receptor 1 family. Muscarinic acetylcholine receptor subfamily.</text>
</comment>
<reference evidence="17" key="1">
    <citation type="journal article" date="2023" name="Science">
        <title>Genome structures resolve the early diversification of teleost fishes.</title>
        <authorList>
            <person name="Parey E."/>
            <person name="Louis A."/>
            <person name="Montfort J."/>
            <person name="Bouchez O."/>
            <person name="Roques C."/>
            <person name="Iampietro C."/>
            <person name="Lluch J."/>
            <person name="Castinel A."/>
            <person name="Donnadieu C."/>
            <person name="Desvignes T."/>
            <person name="Floi Bucao C."/>
            <person name="Jouanno E."/>
            <person name="Wen M."/>
            <person name="Mejri S."/>
            <person name="Dirks R."/>
            <person name="Jansen H."/>
            <person name="Henkel C."/>
            <person name="Chen W.J."/>
            <person name="Zahm M."/>
            <person name="Cabau C."/>
            <person name="Klopp C."/>
            <person name="Thompson A.W."/>
            <person name="Robinson-Rechavi M."/>
            <person name="Braasch I."/>
            <person name="Lecointre G."/>
            <person name="Bobe J."/>
            <person name="Postlethwait J.H."/>
            <person name="Berthelot C."/>
            <person name="Roest Crollius H."/>
            <person name="Guiguen Y."/>
        </authorList>
    </citation>
    <scope>NUCLEOTIDE SEQUENCE</scope>
    <source>
        <strain evidence="17">Concon-B</strain>
    </source>
</reference>
<evidence type="ECO:0000259" key="16">
    <source>
        <dbReference type="PROSITE" id="PS50262"/>
    </source>
</evidence>
<keyword evidence="1 14" id="KW-1003">Cell membrane</keyword>
<dbReference type="SUPFAM" id="SSF81321">
    <property type="entry name" value="Family A G protein-coupled receptor-like"/>
    <property type="match status" value="1"/>
</dbReference>
<keyword evidence="10" id="KW-0325">Glycoprotein</keyword>
<evidence type="ECO:0000313" key="17">
    <source>
        <dbReference type="EMBL" id="KAJ8251905.1"/>
    </source>
</evidence>
<evidence type="ECO:0000313" key="18">
    <source>
        <dbReference type="Proteomes" id="UP001152803"/>
    </source>
</evidence>
<evidence type="ECO:0000256" key="10">
    <source>
        <dbReference type="ARBA" id="ARBA00023180"/>
    </source>
</evidence>
<dbReference type="GO" id="GO:0007187">
    <property type="term" value="P:G protein-coupled receptor signaling pathway, coupled to cyclic nucleotide second messenger"/>
    <property type="evidence" value="ECO:0007669"/>
    <property type="project" value="TreeGrafter"/>
</dbReference>
<comment type="subcellular location">
    <subcellularLocation>
        <location evidence="14">Cell membrane</location>
        <topology evidence="14">Multi-pass membrane protein</topology>
    </subcellularLocation>
    <subcellularLocation>
        <location evidence="14">Postsynaptic cell membrane</location>
        <topology evidence="14">Multi-pass membrane protein</topology>
    </subcellularLocation>
</comment>
<dbReference type="PRINTS" id="PR00243">
    <property type="entry name" value="MUSCARINICR"/>
</dbReference>
<organism evidence="17 18">
    <name type="scientific">Conger conger</name>
    <name type="common">Conger eel</name>
    <name type="synonym">Muraena conger</name>
    <dbReference type="NCBI Taxonomy" id="82655"/>
    <lineage>
        <taxon>Eukaryota</taxon>
        <taxon>Metazoa</taxon>
        <taxon>Chordata</taxon>
        <taxon>Craniata</taxon>
        <taxon>Vertebrata</taxon>
        <taxon>Euteleostomi</taxon>
        <taxon>Actinopterygii</taxon>
        <taxon>Neopterygii</taxon>
        <taxon>Teleostei</taxon>
        <taxon>Anguilliformes</taxon>
        <taxon>Congridae</taxon>
        <taxon>Conger</taxon>
    </lineage>
</organism>
<dbReference type="PRINTS" id="PR00237">
    <property type="entry name" value="GPCRRHODOPSN"/>
</dbReference>
<feature type="domain" description="G-protein coupled receptors family 1 profile" evidence="16">
    <location>
        <begin position="77"/>
        <end position="483"/>
    </location>
</feature>
<dbReference type="GO" id="GO:0045211">
    <property type="term" value="C:postsynaptic membrane"/>
    <property type="evidence" value="ECO:0007669"/>
    <property type="project" value="UniProtKB-SubCell"/>
</dbReference>
<dbReference type="FunFam" id="1.20.1070.10:FF:000041">
    <property type="entry name" value="Muscarinic acetylcholine receptor"/>
    <property type="match status" value="1"/>
</dbReference>
<dbReference type="GO" id="GO:0030425">
    <property type="term" value="C:dendrite"/>
    <property type="evidence" value="ECO:0007669"/>
    <property type="project" value="TreeGrafter"/>
</dbReference>
<dbReference type="EMBL" id="JAFJMO010000017">
    <property type="protein sequence ID" value="KAJ8251905.1"/>
    <property type="molecule type" value="Genomic_DNA"/>
</dbReference>
<keyword evidence="3 13" id="KW-0812">Transmembrane</keyword>
<keyword evidence="5 14" id="KW-0770">Synapse</keyword>
<accession>A0A9Q1CXB8</accession>
<dbReference type="GO" id="GO:0016907">
    <property type="term" value="F:G protein-coupled acetylcholine receptor activity"/>
    <property type="evidence" value="ECO:0007669"/>
    <property type="project" value="UniProtKB-UniRule"/>
</dbReference>
<protein>
    <recommendedName>
        <fullName evidence="14">Muscarinic acetylcholine receptor</fullName>
    </recommendedName>
</protein>
<dbReference type="InterPro" id="IPR000995">
    <property type="entry name" value="Musac_Ach_rcpt"/>
</dbReference>
<dbReference type="InterPro" id="IPR000276">
    <property type="entry name" value="GPCR_Rhodpsn"/>
</dbReference>
<dbReference type="GO" id="GO:0040012">
    <property type="term" value="P:regulation of locomotion"/>
    <property type="evidence" value="ECO:0007669"/>
    <property type="project" value="InterPro"/>
</dbReference>
<dbReference type="PRINTS" id="PR00541">
    <property type="entry name" value="MUSCRINICM4R"/>
</dbReference>
<evidence type="ECO:0000256" key="3">
    <source>
        <dbReference type="ARBA" id="ARBA00022692"/>
    </source>
</evidence>
<feature type="transmembrane region" description="Helical" evidence="14">
    <location>
        <begin position="222"/>
        <end position="246"/>
    </location>
</feature>
<comment type="caution">
    <text evidence="14">Lacks conserved residue(s) required for the propagation of feature annotation.</text>
</comment>
<name>A0A9Q1CXB8_CONCO</name>
<dbReference type="PANTHER" id="PTHR24247">
    <property type="entry name" value="5-HYDROXYTRYPTAMINE RECEPTOR"/>
    <property type="match status" value="1"/>
</dbReference>
<keyword evidence="2" id="KW-0597">Phosphoprotein</keyword>
<keyword evidence="12 14" id="KW-0628">Postsynaptic cell membrane</keyword>
<sequence>MTGTNSTGVDGLTPWNFNASMHNVSVGSYQPNGSCGGHNGSGLCVAEAAGADSSYKAVEMVFIALVTGSLSFVTVVGNILVMLSIKVNRHLQTVNNYFLFSLACADLIIGVFSMNLYTVYIIVGYWPLGPVVCDLWLALDYVVSNASVMNLLIISFDRYFCVTKPLTYPARRTTKMAGLMIAVAWILSFVLWAPAILFWQFIVGERTVPAGECYIQFLSNPAATFGTAIAAFYLPVVIMTVLYVHISLASRSRVRKQKPETQKEKSRRPGGLLKARILRQNNNNSPKPDTESMRNGQLEESASKAEEKDSSNESSSASIAPKDPKGRAESMATSETAAPAPAPDPAPDPTPNPTLLKVNPASKWSKIKIVTKQAGEECLTAIEIVPPNGGENSSLAVARPQTVARKFASIARTQVKRKRQMAAREKKVTKTIFAILLAFIITWTPYNVMVLISTFCQSCVPDTVWAIGYWLCYVNSTINPACYALCNVTFKKTFKNLLMCQYKNIGSR</sequence>
<dbReference type="OrthoDB" id="10071887at2759"/>
<keyword evidence="6 13" id="KW-0297">G-protein coupled receptor</keyword>
<dbReference type="PROSITE" id="PS00237">
    <property type="entry name" value="G_PROTEIN_RECEP_F1_1"/>
    <property type="match status" value="1"/>
</dbReference>
<proteinExistence type="inferred from homology"/>
<evidence type="ECO:0000256" key="5">
    <source>
        <dbReference type="ARBA" id="ARBA00023018"/>
    </source>
</evidence>
<dbReference type="GO" id="GO:0004993">
    <property type="term" value="F:G protein-coupled serotonin receptor activity"/>
    <property type="evidence" value="ECO:0007669"/>
    <property type="project" value="TreeGrafter"/>
</dbReference>
<evidence type="ECO:0000256" key="11">
    <source>
        <dbReference type="ARBA" id="ARBA00023224"/>
    </source>
</evidence>
<keyword evidence="8" id="KW-1015">Disulfide bond</keyword>
<feature type="transmembrane region" description="Helical" evidence="14">
    <location>
        <begin position="135"/>
        <end position="156"/>
    </location>
</feature>
<dbReference type="InterPro" id="IPR001432">
    <property type="entry name" value="Musac_Ach_M4_rcpt"/>
</dbReference>
<feature type="transmembrane region" description="Helical" evidence="14">
    <location>
        <begin position="428"/>
        <end position="446"/>
    </location>
</feature>
<feature type="compositionally biased region" description="Pro residues" evidence="15">
    <location>
        <begin position="340"/>
        <end position="352"/>
    </location>
</feature>
<evidence type="ECO:0000256" key="7">
    <source>
        <dbReference type="ARBA" id="ARBA00023136"/>
    </source>
</evidence>
<dbReference type="Pfam" id="PF00001">
    <property type="entry name" value="7tm_1"/>
    <property type="match status" value="1"/>
</dbReference>
<evidence type="ECO:0000256" key="8">
    <source>
        <dbReference type="ARBA" id="ARBA00023157"/>
    </source>
</evidence>
<feature type="transmembrane region" description="Helical" evidence="14">
    <location>
        <begin position="177"/>
        <end position="202"/>
    </location>
</feature>
<evidence type="ECO:0000256" key="12">
    <source>
        <dbReference type="ARBA" id="ARBA00023257"/>
    </source>
</evidence>
<comment type="caution">
    <text evidence="17">The sequence shown here is derived from an EMBL/GenBank/DDBJ whole genome shotgun (WGS) entry which is preliminary data.</text>
</comment>
<feature type="transmembrane region" description="Helical" evidence="14">
    <location>
        <begin position="60"/>
        <end position="85"/>
    </location>
</feature>
<evidence type="ECO:0000256" key="13">
    <source>
        <dbReference type="RuleBase" id="RU000688"/>
    </source>
</evidence>
<feature type="region of interest" description="Disordered" evidence="15">
    <location>
        <begin position="254"/>
        <end position="358"/>
    </location>
</feature>
<keyword evidence="4 14" id="KW-1133">Transmembrane helix</keyword>